<evidence type="ECO:0000256" key="7">
    <source>
        <dbReference type="ARBA" id="ARBA00022692"/>
    </source>
</evidence>
<dbReference type="InterPro" id="IPR001460">
    <property type="entry name" value="PCN-bd_Tpept"/>
</dbReference>
<dbReference type="PROSITE" id="PS00337">
    <property type="entry name" value="BETA_LACTAMASE_D"/>
    <property type="match status" value="1"/>
</dbReference>
<dbReference type="Pfam" id="PF03717">
    <property type="entry name" value="PBP_dimer"/>
    <property type="match status" value="1"/>
</dbReference>
<dbReference type="GO" id="GO:0008360">
    <property type="term" value="P:regulation of cell shape"/>
    <property type="evidence" value="ECO:0007669"/>
    <property type="project" value="UniProtKB-KW"/>
</dbReference>
<dbReference type="InterPro" id="IPR036138">
    <property type="entry name" value="PBP_dimer_sf"/>
</dbReference>
<dbReference type="InterPro" id="IPR005311">
    <property type="entry name" value="PBP_dimer"/>
</dbReference>
<dbReference type="EMBL" id="BJYJ01000038">
    <property type="protein sequence ID" value="GEN77937.1"/>
    <property type="molecule type" value="Genomic_DNA"/>
</dbReference>
<evidence type="ECO:0000256" key="17">
    <source>
        <dbReference type="SAM" id="MobiDB-lite"/>
    </source>
</evidence>
<keyword evidence="8" id="KW-0732">Signal</keyword>
<proteinExistence type="inferred from homology"/>
<keyword evidence="14 16" id="KW-0046">Antibiotic resistance</keyword>
<dbReference type="GO" id="GO:0017001">
    <property type="term" value="P:antibiotic catabolic process"/>
    <property type="evidence" value="ECO:0007669"/>
    <property type="project" value="InterPro"/>
</dbReference>
<evidence type="ECO:0000256" key="2">
    <source>
        <dbReference type="ARBA" id="ARBA00004236"/>
    </source>
</evidence>
<comment type="similarity">
    <text evidence="3 16">Belongs to the class-D beta-lactamase family.</text>
</comment>
<evidence type="ECO:0000313" key="21">
    <source>
        <dbReference type="Proteomes" id="UP000321863"/>
    </source>
</evidence>
<dbReference type="InterPro" id="IPR050515">
    <property type="entry name" value="Beta-lactam/transpept"/>
</dbReference>
<sequence length="684" mass="77149">MNTRYLKIFSALLILALIFIARIAYLQLFTDRYALNAANTSIKIEYVIPQRGVIFDRNGKILVGNQPAYEISFTQALMRPDFDTLGFCNLMKISKNDFIRTIENIKKEKYYSKLTPMTFMKNLSREDIARVQEIIFKYPAFSIVSRPQRQYEVSTSGNLLGYTSEVNEREIKKDSAYYLPGDFIGKTGIEKAYEKELRGVKGMKYIQKDIRLRNVGPYKNGSLDKDVITGKDITLTIDYDLQRMAEEMLVNKHGAIVAIDPNNGEVLVAATGPDIDPNLFTGPNKSRNLYALSKDTLYENKPTFDRSLQAAYPPGSTFKLLTALAAMQMGVMDENTIFPCGGGFYYKGKRIKGHGGADPLIPSIQVSSNCFFTYAFIAILKKYPLNPSRGVDEWKKIMSSFGVGEFLNNDFAVGARGRIPSGDFYEKRFKAMIKASGSKRTDFKNWDEMSTGAIYNGMGQGDVLVTPLQLANYVSAIANKGWYYTPHIVKGIDGKPNPDPRFKKKHYTLVDKKHFDPVLRGMEAVVLRGTAHGLKSSDFTQLAKTGTAQVPQGKDNSIFVLIAPADKPKIVVAAVMEHAGFGATWAGPAATVIAEKYITGDVKRDFLYKKMVTSSFMPEYKRQWIADLKRKGLYKPSEDSIKQKRIQDSLKLVKEQKEKLKKKIDEENKKIQKRLSNEMGRRNR</sequence>
<accession>A0A511YRX0</accession>
<feature type="domain" description="Penicillin-binding protein transpeptidase" evidence="18">
    <location>
        <begin position="254"/>
        <end position="596"/>
    </location>
</feature>
<comment type="caution">
    <text evidence="20">The sequence shown here is derived from an EMBL/GenBank/DDBJ whole genome shotgun (WGS) entry which is preliminary data.</text>
</comment>
<dbReference type="Gene3D" id="3.40.710.10">
    <property type="entry name" value="DD-peptidase/beta-lactamase superfamily"/>
    <property type="match status" value="1"/>
</dbReference>
<dbReference type="PANTHER" id="PTHR30627">
    <property type="entry name" value="PEPTIDOGLYCAN D,D-TRANSPEPTIDASE"/>
    <property type="match status" value="1"/>
</dbReference>
<dbReference type="EC" id="3.5.2.6" evidence="4 16"/>
<keyword evidence="21" id="KW-1185">Reference proteome</keyword>
<evidence type="ECO:0000256" key="11">
    <source>
        <dbReference type="ARBA" id="ARBA00022984"/>
    </source>
</evidence>
<evidence type="ECO:0000256" key="1">
    <source>
        <dbReference type="ARBA" id="ARBA00004167"/>
    </source>
</evidence>
<dbReference type="AlphaFoldDB" id="A0A511YRX0"/>
<evidence type="ECO:0000256" key="14">
    <source>
        <dbReference type="ARBA" id="ARBA00023251"/>
    </source>
</evidence>
<evidence type="ECO:0000256" key="3">
    <source>
        <dbReference type="ARBA" id="ARBA00007898"/>
    </source>
</evidence>
<keyword evidence="15" id="KW-0961">Cell wall biogenesis/degradation</keyword>
<dbReference type="GO" id="GO:0008800">
    <property type="term" value="F:beta-lactamase activity"/>
    <property type="evidence" value="ECO:0007669"/>
    <property type="project" value="UniProtKB-UniRule"/>
</dbReference>
<dbReference type="OrthoDB" id="9766847at2"/>
<feature type="region of interest" description="Disordered" evidence="17">
    <location>
        <begin position="663"/>
        <end position="684"/>
    </location>
</feature>
<evidence type="ECO:0000256" key="6">
    <source>
        <dbReference type="ARBA" id="ARBA00022645"/>
    </source>
</evidence>
<protein>
    <recommendedName>
        <fullName evidence="4 16">Beta-lactamase</fullName>
        <ecNumber evidence="4 16">3.5.2.6</ecNumber>
    </recommendedName>
</protein>
<evidence type="ECO:0000313" key="20">
    <source>
        <dbReference type="EMBL" id="GEN77937.1"/>
    </source>
</evidence>
<keyword evidence="6" id="KW-0645">Protease</keyword>
<evidence type="ECO:0000256" key="4">
    <source>
        <dbReference type="ARBA" id="ARBA00012865"/>
    </source>
</evidence>
<dbReference type="Gene3D" id="3.90.1310.10">
    <property type="entry name" value="Penicillin-binding protein 2a (Domain 2)"/>
    <property type="match status" value="1"/>
</dbReference>
<dbReference type="SUPFAM" id="SSF56601">
    <property type="entry name" value="beta-lactamase/transpeptidase-like"/>
    <property type="match status" value="1"/>
</dbReference>
<dbReference type="RefSeq" id="WP_146944175.1">
    <property type="nucleotide sequence ID" value="NZ_BJYJ01000038.1"/>
</dbReference>
<dbReference type="GO" id="GO:0008658">
    <property type="term" value="F:penicillin binding"/>
    <property type="evidence" value="ECO:0007669"/>
    <property type="project" value="InterPro"/>
</dbReference>
<keyword evidence="11" id="KW-0573">Peptidoglycan synthesis</keyword>
<evidence type="ECO:0000256" key="12">
    <source>
        <dbReference type="ARBA" id="ARBA00022989"/>
    </source>
</evidence>
<dbReference type="GO" id="GO:0071972">
    <property type="term" value="F:peptidoglycan L,D-transpeptidase activity"/>
    <property type="evidence" value="ECO:0007669"/>
    <property type="project" value="TreeGrafter"/>
</dbReference>
<keyword evidence="5" id="KW-1003">Cell membrane</keyword>
<reference evidence="20 21" key="1">
    <citation type="submission" date="2019-07" db="EMBL/GenBank/DDBJ databases">
        <title>Whole genome shotgun sequence of Chryseobacterium hagamense NBRC 105253.</title>
        <authorList>
            <person name="Hosoyama A."/>
            <person name="Uohara A."/>
            <person name="Ohji S."/>
            <person name="Ichikawa N."/>
        </authorList>
    </citation>
    <scope>NUCLEOTIDE SEQUENCE [LARGE SCALE GENOMIC DNA]</scope>
    <source>
        <strain evidence="20 21">NBRC 105253</strain>
    </source>
</reference>
<keyword evidence="7" id="KW-0812">Transmembrane</keyword>
<comment type="subcellular location">
    <subcellularLocation>
        <location evidence="2">Cell membrane</location>
    </subcellularLocation>
    <subcellularLocation>
        <location evidence="1">Membrane</location>
        <topology evidence="1">Single-pass membrane protein</topology>
    </subcellularLocation>
</comment>
<evidence type="ECO:0000256" key="15">
    <source>
        <dbReference type="ARBA" id="ARBA00023316"/>
    </source>
</evidence>
<evidence type="ECO:0000256" key="16">
    <source>
        <dbReference type="RuleBase" id="RU361140"/>
    </source>
</evidence>
<organism evidence="20 21">
    <name type="scientific">Chryseobacterium hagamense</name>
    <dbReference type="NCBI Taxonomy" id="395935"/>
    <lineage>
        <taxon>Bacteria</taxon>
        <taxon>Pseudomonadati</taxon>
        <taxon>Bacteroidota</taxon>
        <taxon>Flavobacteriia</taxon>
        <taxon>Flavobacteriales</taxon>
        <taxon>Weeksellaceae</taxon>
        <taxon>Chryseobacterium group</taxon>
        <taxon>Chryseobacterium</taxon>
    </lineage>
</organism>
<dbReference type="GO" id="GO:0009252">
    <property type="term" value="P:peptidoglycan biosynthetic process"/>
    <property type="evidence" value="ECO:0007669"/>
    <property type="project" value="UniProtKB-KW"/>
</dbReference>
<evidence type="ECO:0000259" key="19">
    <source>
        <dbReference type="Pfam" id="PF03717"/>
    </source>
</evidence>
<keyword evidence="9 16" id="KW-0378">Hydrolase</keyword>
<dbReference type="InterPro" id="IPR002137">
    <property type="entry name" value="Beta-lactam_class-D_AS"/>
</dbReference>
<keyword evidence="6" id="KW-0121">Carboxypeptidase</keyword>
<name>A0A511YRX0_9FLAO</name>
<keyword evidence="12" id="KW-1133">Transmembrane helix</keyword>
<dbReference type="Proteomes" id="UP000321863">
    <property type="component" value="Unassembled WGS sequence"/>
</dbReference>
<gene>
    <name evidence="20" type="primary">pbpA</name>
    <name evidence="20" type="ORF">CHA01nite_36770</name>
</gene>
<evidence type="ECO:0000259" key="18">
    <source>
        <dbReference type="Pfam" id="PF00905"/>
    </source>
</evidence>
<evidence type="ECO:0000256" key="8">
    <source>
        <dbReference type="ARBA" id="ARBA00022729"/>
    </source>
</evidence>
<evidence type="ECO:0000256" key="5">
    <source>
        <dbReference type="ARBA" id="ARBA00022475"/>
    </source>
</evidence>
<dbReference type="GO" id="GO:0005886">
    <property type="term" value="C:plasma membrane"/>
    <property type="evidence" value="ECO:0007669"/>
    <property type="project" value="UniProtKB-SubCell"/>
</dbReference>
<dbReference type="InterPro" id="IPR012338">
    <property type="entry name" value="Beta-lactam/transpept-like"/>
</dbReference>
<evidence type="ECO:0000256" key="10">
    <source>
        <dbReference type="ARBA" id="ARBA00022960"/>
    </source>
</evidence>
<keyword evidence="13" id="KW-0472">Membrane</keyword>
<keyword evidence="10" id="KW-0133">Cell shape</keyword>
<evidence type="ECO:0000256" key="9">
    <source>
        <dbReference type="ARBA" id="ARBA00022801"/>
    </source>
</evidence>
<dbReference type="Pfam" id="PF00905">
    <property type="entry name" value="Transpeptidase"/>
    <property type="match status" value="1"/>
</dbReference>
<dbReference type="Gene3D" id="3.30.1390.30">
    <property type="entry name" value="Penicillin-binding protein 2a, domain 3"/>
    <property type="match status" value="1"/>
</dbReference>
<comment type="catalytic activity">
    <reaction evidence="16">
        <text>a beta-lactam + H2O = a substituted beta-amino acid</text>
        <dbReference type="Rhea" id="RHEA:20401"/>
        <dbReference type="ChEBI" id="CHEBI:15377"/>
        <dbReference type="ChEBI" id="CHEBI:35627"/>
        <dbReference type="ChEBI" id="CHEBI:140347"/>
        <dbReference type="EC" id="3.5.2.6"/>
    </reaction>
</comment>
<feature type="domain" description="Penicillin-binding protein dimerisation" evidence="19">
    <location>
        <begin position="49"/>
        <end position="210"/>
    </location>
</feature>
<evidence type="ECO:0000256" key="13">
    <source>
        <dbReference type="ARBA" id="ARBA00023136"/>
    </source>
</evidence>
<dbReference type="GO" id="GO:0046677">
    <property type="term" value="P:response to antibiotic"/>
    <property type="evidence" value="ECO:0007669"/>
    <property type="project" value="UniProtKB-UniRule"/>
</dbReference>
<dbReference type="SUPFAM" id="SSF56519">
    <property type="entry name" value="Penicillin binding protein dimerisation domain"/>
    <property type="match status" value="1"/>
</dbReference>
<dbReference type="GO" id="GO:0071555">
    <property type="term" value="P:cell wall organization"/>
    <property type="evidence" value="ECO:0007669"/>
    <property type="project" value="UniProtKB-KW"/>
</dbReference>
<dbReference type="PANTHER" id="PTHR30627:SF2">
    <property type="entry name" value="PEPTIDOGLYCAN D,D-TRANSPEPTIDASE MRDA"/>
    <property type="match status" value="1"/>
</dbReference>